<feature type="compositionally biased region" description="Polar residues" evidence="6">
    <location>
        <begin position="24"/>
        <end position="33"/>
    </location>
</feature>
<keyword evidence="3 7" id="KW-0812">Transmembrane</keyword>
<accession>A0A9D4FG29</accession>
<dbReference type="OrthoDB" id="5989802at2759"/>
<comment type="similarity">
    <text evidence="2">Belongs to the CD225/Dispanin family.</text>
</comment>
<evidence type="ECO:0000313" key="9">
    <source>
        <dbReference type="Proteomes" id="UP000828390"/>
    </source>
</evidence>
<comment type="caution">
    <text evidence="8">The sequence shown here is derived from an EMBL/GenBank/DDBJ whole genome shotgun (WGS) entry which is preliminary data.</text>
</comment>
<dbReference type="InterPro" id="IPR051423">
    <property type="entry name" value="CD225/Dispanin"/>
</dbReference>
<evidence type="ECO:0000256" key="6">
    <source>
        <dbReference type="SAM" id="MobiDB-lite"/>
    </source>
</evidence>
<dbReference type="PANTHER" id="PTHR14948">
    <property type="entry name" value="NG5"/>
    <property type="match status" value="1"/>
</dbReference>
<evidence type="ECO:0008006" key="10">
    <source>
        <dbReference type="Google" id="ProtNLM"/>
    </source>
</evidence>
<dbReference type="AlphaFoldDB" id="A0A9D4FG29"/>
<name>A0A9D4FG29_DREPO</name>
<feature type="region of interest" description="Disordered" evidence="6">
    <location>
        <begin position="1"/>
        <end position="46"/>
    </location>
</feature>
<reference evidence="8" key="1">
    <citation type="journal article" date="2019" name="bioRxiv">
        <title>The Genome of the Zebra Mussel, Dreissena polymorpha: A Resource for Invasive Species Research.</title>
        <authorList>
            <person name="McCartney M.A."/>
            <person name="Auch B."/>
            <person name="Kono T."/>
            <person name="Mallez S."/>
            <person name="Zhang Y."/>
            <person name="Obille A."/>
            <person name="Becker A."/>
            <person name="Abrahante J.E."/>
            <person name="Garbe J."/>
            <person name="Badalamenti J.P."/>
            <person name="Herman A."/>
            <person name="Mangelson H."/>
            <person name="Liachko I."/>
            <person name="Sullivan S."/>
            <person name="Sone E.D."/>
            <person name="Koren S."/>
            <person name="Silverstein K.A.T."/>
            <person name="Beckman K.B."/>
            <person name="Gohl D.M."/>
        </authorList>
    </citation>
    <scope>NUCLEOTIDE SEQUENCE</scope>
    <source>
        <strain evidence="8">Duluth1</strain>
        <tissue evidence="8">Whole animal</tissue>
    </source>
</reference>
<evidence type="ECO:0000256" key="5">
    <source>
        <dbReference type="ARBA" id="ARBA00023136"/>
    </source>
</evidence>
<gene>
    <name evidence="8" type="ORF">DPMN_149565</name>
</gene>
<proteinExistence type="inferred from homology"/>
<dbReference type="PANTHER" id="PTHR14948:SF25">
    <property type="entry name" value="DUF4190 DOMAIN-CONTAINING PROTEIN"/>
    <property type="match status" value="1"/>
</dbReference>
<keyword evidence="4 7" id="KW-1133">Transmembrane helix</keyword>
<protein>
    <recommendedName>
        <fullName evidence="10">Proline-rich transmembrane protein 1</fullName>
    </recommendedName>
</protein>
<organism evidence="8 9">
    <name type="scientific">Dreissena polymorpha</name>
    <name type="common">Zebra mussel</name>
    <name type="synonym">Mytilus polymorpha</name>
    <dbReference type="NCBI Taxonomy" id="45954"/>
    <lineage>
        <taxon>Eukaryota</taxon>
        <taxon>Metazoa</taxon>
        <taxon>Spiralia</taxon>
        <taxon>Lophotrochozoa</taxon>
        <taxon>Mollusca</taxon>
        <taxon>Bivalvia</taxon>
        <taxon>Autobranchia</taxon>
        <taxon>Heteroconchia</taxon>
        <taxon>Euheterodonta</taxon>
        <taxon>Imparidentia</taxon>
        <taxon>Neoheterodontei</taxon>
        <taxon>Myida</taxon>
        <taxon>Dreissenoidea</taxon>
        <taxon>Dreissenidae</taxon>
        <taxon>Dreissena</taxon>
    </lineage>
</organism>
<sequence length="185" mass="19622">MAEKENPPPYSPTEPAPQALGFQSPASNMGTTQAPPPGYSPASLHGNHGYGYDQPMDMQYGGYPMAYPHGHGPFVNSSTSNNVVVTQVGGATGPIYQTLPHDYTTQAWLACLCCFWPTGLLAILKASEARDALARGDLYGAQSASNQARTMVRISYVVGVISVVVAVVILAVWFGVFINGINNTD</sequence>
<keyword evidence="5 7" id="KW-0472">Membrane</keyword>
<reference evidence="8" key="2">
    <citation type="submission" date="2020-11" db="EMBL/GenBank/DDBJ databases">
        <authorList>
            <person name="McCartney M.A."/>
            <person name="Auch B."/>
            <person name="Kono T."/>
            <person name="Mallez S."/>
            <person name="Becker A."/>
            <person name="Gohl D.M."/>
            <person name="Silverstein K.A.T."/>
            <person name="Koren S."/>
            <person name="Bechman K.B."/>
            <person name="Herman A."/>
            <person name="Abrahante J.E."/>
            <person name="Garbe J."/>
        </authorList>
    </citation>
    <scope>NUCLEOTIDE SEQUENCE</scope>
    <source>
        <strain evidence="8">Duluth1</strain>
        <tissue evidence="8">Whole animal</tissue>
    </source>
</reference>
<dbReference type="Proteomes" id="UP000828390">
    <property type="component" value="Unassembled WGS sequence"/>
</dbReference>
<feature type="transmembrane region" description="Helical" evidence="7">
    <location>
        <begin position="154"/>
        <end position="178"/>
    </location>
</feature>
<evidence type="ECO:0000256" key="2">
    <source>
        <dbReference type="ARBA" id="ARBA00006843"/>
    </source>
</evidence>
<keyword evidence="9" id="KW-1185">Reference proteome</keyword>
<dbReference type="GO" id="GO:0016020">
    <property type="term" value="C:membrane"/>
    <property type="evidence" value="ECO:0007669"/>
    <property type="project" value="UniProtKB-SubCell"/>
</dbReference>
<evidence type="ECO:0000256" key="1">
    <source>
        <dbReference type="ARBA" id="ARBA00004370"/>
    </source>
</evidence>
<evidence type="ECO:0000256" key="3">
    <source>
        <dbReference type="ARBA" id="ARBA00022692"/>
    </source>
</evidence>
<evidence type="ECO:0000256" key="7">
    <source>
        <dbReference type="SAM" id="Phobius"/>
    </source>
</evidence>
<evidence type="ECO:0000313" key="8">
    <source>
        <dbReference type="EMBL" id="KAH3796001.1"/>
    </source>
</evidence>
<dbReference type="EMBL" id="JAIWYP010000007">
    <property type="protein sequence ID" value="KAH3796001.1"/>
    <property type="molecule type" value="Genomic_DNA"/>
</dbReference>
<comment type="subcellular location">
    <subcellularLocation>
        <location evidence="1">Membrane</location>
    </subcellularLocation>
</comment>
<dbReference type="Pfam" id="PF04505">
    <property type="entry name" value="CD225"/>
    <property type="match status" value="1"/>
</dbReference>
<dbReference type="InterPro" id="IPR007593">
    <property type="entry name" value="CD225/Dispanin_fam"/>
</dbReference>
<evidence type="ECO:0000256" key="4">
    <source>
        <dbReference type="ARBA" id="ARBA00022989"/>
    </source>
</evidence>